<dbReference type="Pfam" id="PF13570">
    <property type="entry name" value="Beta-prop_ACSF4"/>
    <property type="match status" value="1"/>
</dbReference>
<dbReference type="SUPFAM" id="SSF47336">
    <property type="entry name" value="ACP-like"/>
    <property type="match status" value="1"/>
</dbReference>
<dbReference type="SUPFAM" id="SSF50998">
    <property type="entry name" value="Quinoprotein alcohol dehydrogenase-like"/>
    <property type="match status" value="1"/>
</dbReference>
<dbReference type="PROSITE" id="PS00012">
    <property type="entry name" value="PHOSPHOPANTETHEINE"/>
    <property type="match status" value="1"/>
</dbReference>
<dbReference type="GO" id="GO:0043041">
    <property type="term" value="P:amino acid activation for nonribosomal peptide biosynthetic process"/>
    <property type="evidence" value="ECO:0007669"/>
    <property type="project" value="TreeGrafter"/>
</dbReference>
<dbReference type="Pfam" id="PF04185">
    <property type="entry name" value="Phosphoesterase"/>
    <property type="match status" value="1"/>
</dbReference>
<dbReference type="Pfam" id="PF00501">
    <property type="entry name" value="AMP-binding"/>
    <property type="match status" value="1"/>
</dbReference>
<sequence length="1726" mass="190867">MASASTSAATYPIKTVVVLVQENRSFDHILGWMKSLNPEINGVTGKESNPLSTTEPSSKQIYYGDKSVFVVPDPGHSIQAIYEQVFGEPWSEESAAKGLSPNMSGFAQNAERTETGLSETVLNGFLPDNVQVFKELVSEFAVCDRWFASVPASTQPNRLYVHSATSHGLSGNDTKQLIEGMPQKTIFESVHEAGLSFGIYYQYPPATLYYRNLRKLKYLIHFHDFNLEFKKHCEEGKLPNYVVIEQRWFDLLSIPANDDHPSHDVSVGQKFIKEVYETLRASPQWNEMLFIIIYDEHGGFYDHVPTPAVGVPSPDDLIGPAPYNFKFDRLGVRVPAILISPWIERGTVLHGPSGPYPTSEFEHSSIAATVKKIFNLKDFLTKRDEWAGTFEGVLTRTSPRTDCPVTLGEPAKLRETGPQEEAKLSEFQEELVQLAAVLNGDHRKDIYPDKLVENMTVGEAAKYVQEAFKKFQDECAKARESGVDEDEIVVCATTASSLASKSLVHRIFSCLICDAIKRRNSISSFAAEMSDESASGERKQCSCCCISHEFFRAASKNPNKIAVIHASGGAQISKELSVDDIDTDKLFKERAKSLSPPVYQGDRCFTYSDVLASVDSLSARLRSILLDAVADDPHLIAHSPKGNNTSNHAQMAKSSASSMLRAEQSTEFKSIYVPKIVGIYMPPSVEYIVAVLSVLRCGAAFMPLDPSWPKERILSAAASSNVDVIIGCASSFGMSSGYQLDRSHWLLECSSCSVLCFSMEECLEECIRPANLVWPCQIGEERLFCYLMYTSGSTGKPKGVCGTEQGLINRFLWMQDLYPLQGEEILMFKTSISFIDHLQEFLGAILTACPLVIPPFSELKDNMFSVVDFLQVYFINRLTSVPSLMKAILPALQSQSNRGIPTSLKLLVLSGEVLPLALWDKLAKLLPETSILNIYGSTEVSGDCTYFDCKRLPMILDMDTLTSVPIGMPLSNCDVLLVGENGTSNQGEIYVGGVCVSCGYYSDSTVMSLDCAKLPQNSVGSSSTEHGSQLYFRTGDFARRLQSGDLVFLGRKDRTVKVNGQRIALEEIEDVLRTHPDVLEAAVVSSKGQWELVALEAFIVLKEERSREIFRSSIRSWMIDKLLSVMLPNHFTFTESIPVSSSGKVDYELLAGLTSLTEPVQDKIGDMGSSDLLQVVKKAFTDALMVEEVSDDDDFFMMGGNSIAAAHLSHNLGVDMRFIYYFPSPSKLYLALLEKRGPGHLHVKKDANWEVNLDEGKRSTLRSINFEAPDPGIFKPQGSLLRTSVEKNDSNVIVSKRLKVDSNINVTSDSASARDGYVWDSASKLMSCSASRCNKVMYEEGYSGNKICQATWSVKIPRDRKGSMQEFWKVHMESCVDASPIVVFKDQDIYLFIGSHSCKFLCVAAKSGSVQWEIKLEGRIECSAAILGDFSQVVVGCYKGKIYFLDFSNGNICWTFQTSGEVKSQPVVDIHNQLVWCGSHDHNLYALDYKNHCCVYMVPCGGSIYGSPAIDEVHNTLYVASTSGRMTAISTKSLPFNILWLHEFEVPVFGSLAINSLNGNVICCLVDGHVLALDSSGSILWKYRTGGPIFAGPCISAALPSQGLICSRDGGIYSLELEKGDLLWEYNIGDPITASAYVDEHLQLISYPSHLSDRLICACSSSGSIHLIRVINRQESQPEINVEEFARLDIQGDVFSSPVMIGGRIFVGCRDDYVHCINLETQGPWE</sequence>
<evidence type="ECO:0000259" key="4">
    <source>
        <dbReference type="Pfam" id="PF13193"/>
    </source>
</evidence>
<dbReference type="FunFam" id="3.40.720.10:FF:000011">
    <property type="entry name" value="Non-specific phospholipase C1"/>
    <property type="match status" value="1"/>
</dbReference>
<dbReference type="InterPro" id="IPR018391">
    <property type="entry name" value="PQQ_b-propeller_rpt"/>
</dbReference>
<evidence type="ECO:0000313" key="7">
    <source>
        <dbReference type="Proteomes" id="UP000327013"/>
    </source>
</evidence>
<dbReference type="PROSITE" id="PS00455">
    <property type="entry name" value="AMP_BINDING"/>
    <property type="match status" value="1"/>
</dbReference>
<proteinExistence type="inferred from homology"/>
<feature type="domain" description="AMP-dependent synthetase/ligase" evidence="3">
    <location>
        <begin position="676"/>
        <end position="1001"/>
    </location>
</feature>
<dbReference type="PANTHER" id="PTHR44394">
    <property type="entry name" value="BETA-ALANINE-ACTIVATING ENZYME"/>
    <property type="match status" value="1"/>
</dbReference>
<evidence type="ECO:0000256" key="2">
    <source>
        <dbReference type="ARBA" id="ARBA00022801"/>
    </source>
</evidence>
<dbReference type="PANTHER" id="PTHR44394:SF1">
    <property type="entry name" value="BETA-ALANINE-ACTIVATING ENZYME"/>
    <property type="match status" value="1"/>
</dbReference>
<dbReference type="InterPro" id="IPR007312">
    <property type="entry name" value="Phosphoesterase"/>
</dbReference>
<accession>A0A5N6QL55</accession>
<dbReference type="InterPro" id="IPR020845">
    <property type="entry name" value="AMP-binding_CS"/>
</dbReference>
<dbReference type="InterPro" id="IPR036736">
    <property type="entry name" value="ACP-like_sf"/>
</dbReference>
<reference evidence="6 7" key="1">
    <citation type="submission" date="2019-06" db="EMBL/GenBank/DDBJ databases">
        <title>A chromosomal-level reference genome of Carpinus fangiana (Coryloideae, Betulaceae).</title>
        <authorList>
            <person name="Yang X."/>
            <person name="Wang Z."/>
            <person name="Zhang L."/>
            <person name="Hao G."/>
            <person name="Liu J."/>
            <person name="Yang Y."/>
        </authorList>
    </citation>
    <scope>NUCLEOTIDE SEQUENCE [LARGE SCALE GENOMIC DNA]</scope>
    <source>
        <strain evidence="6">Cfa_2016G</strain>
        <tissue evidence="6">Leaf</tissue>
    </source>
</reference>
<dbReference type="GO" id="GO:0042578">
    <property type="term" value="F:phosphoric ester hydrolase activity"/>
    <property type="evidence" value="ECO:0007669"/>
    <property type="project" value="UniProtKB-ARBA"/>
</dbReference>
<feature type="domain" description="Pyrrolo-quinoline quinone repeat" evidence="5">
    <location>
        <begin position="1372"/>
        <end position="1719"/>
    </location>
</feature>
<dbReference type="Gene3D" id="2.130.10.10">
    <property type="entry name" value="YVTN repeat-like/Quinoprotein amine dehydrogenase"/>
    <property type="match status" value="1"/>
</dbReference>
<dbReference type="InterPro" id="IPR052091">
    <property type="entry name" value="Beta-ala_Activ/Resist"/>
</dbReference>
<dbReference type="InterPro" id="IPR045851">
    <property type="entry name" value="AMP-bd_C_sf"/>
</dbReference>
<evidence type="ECO:0008006" key="8">
    <source>
        <dbReference type="Google" id="ProtNLM"/>
    </source>
</evidence>
<evidence type="ECO:0000256" key="1">
    <source>
        <dbReference type="ARBA" id="ARBA00009717"/>
    </source>
</evidence>
<dbReference type="InterPro" id="IPR042099">
    <property type="entry name" value="ANL_N_sf"/>
</dbReference>
<name>A0A5N6QL55_9ROSI</name>
<protein>
    <recommendedName>
        <fullName evidence="8">4-coumarate--CoA ligase</fullName>
    </recommendedName>
</protein>
<dbReference type="InterPro" id="IPR000873">
    <property type="entry name" value="AMP-dep_synth/lig_dom"/>
</dbReference>
<dbReference type="FunFam" id="2.130.10.10:FF:000883">
    <property type="entry name" value="Putative acyl-activating enzyme 19"/>
    <property type="match status" value="1"/>
</dbReference>
<dbReference type="Gene3D" id="2.40.128.630">
    <property type="match status" value="1"/>
</dbReference>
<dbReference type="InterPro" id="IPR015943">
    <property type="entry name" value="WD40/YVTN_repeat-like_dom_sf"/>
</dbReference>
<dbReference type="InterPro" id="IPR017850">
    <property type="entry name" value="Alkaline_phosphatase_core_sf"/>
</dbReference>
<dbReference type="Proteomes" id="UP000327013">
    <property type="component" value="Chromosome 1"/>
</dbReference>
<dbReference type="SMART" id="SM00564">
    <property type="entry name" value="PQQ"/>
    <property type="match status" value="3"/>
</dbReference>
<dbReference type="Pfam" id="PF13193">
    <property type="entry name" value="AMP-binding_C"/>
    <property type="match status" value="1"/>
</dbReference>
<keyword evidence="7" id="KW-1185">Reference proteome</keyword>
<dbReference type="EMBL" id="CM017321">
    <property type="protein sequence ID" value="KAE7999221.1"/>
    <property type="molecule type" value="Genomic_DNA"/>
</dbReference>
<dbReference type="Gene3D" id="3.40.50.12780">
    <property type="entry name" value="N-terminal domain of ligase-like"/>
    <property type="match status" value="1"/>
</dbReference>
<evidence type="ECO:0000259" key="5">
    <source>
        <dbReference type="Pfam" id="PF13570"/>
    </source>
</evidence>
<dbReference type="GO" id="GO:0006796">
    <property type="term" value="P:phosphate-containing compound metabolic process"/>
    <property type="evidence" value="ECO:0007669"/>
    <property type="project" value="UniProtKB-ARBA"/>
</dbReference>
<dbReference type="FunFam" id="2.130.10.10:FF:000406">
    <property type="entry name" value="Putative acyl-activating enzyme 19"/>
    <property type="match status" value="1"/>
</dbReference>
<dbReference type="InterPro" id="IPR025110">
    <property type="entry name" value="AMP-bd_C"/>
</dbReference>
<feature type="domain" description="AMP-binding enzyme C-terminal" evidence="4">
    <location>
        <begin position="1067"/>
        <end position="1144"/>
    </location>
</feature>
<dbReference type="SUPFAM" id="SSF56801">
    <property type="entry name" value="Acetyl-CoA synthetase-like"/>
    <property type="match status" value="1"/>
</dbReference>
<dbReference type="InterPro" id="IPR002372">
    <property type="entry name" value="PQQ_rpt_dom"/>
</dbReference>
<dbReference type="Gene3D" id="3.30.300.30">
    <property type="match status" value="1"/>
</dbReference>
<evidence type="ECO:0000259" key="3">
    <source>
        <dbReference type="Pfam" id="PF00501"/>
    </source>
</evidence>
<dbReference type="Gene3D" id="1.10.1200.10">
    <property type="entry name" value="ACP-like"/>
    <property type="match status" value="1"/>
</dbReference>
<dbReference type="InterPro" id="IPR006162">
    <property type="entry name" value="Ppantetheine_attach_site"/>
</dbReference>
<dbReference type="CDD" id="cd05930">
    <property type="entry name" value="A_NRPS"/>
    <property type="match status" value="1"/>
</dbReference>
<keyword evidence="2" id="KW-0378">Hydrolase</keyword>
<dbReference type="Gene3D" id="3.40.720.10">
    <property type="entry name" value="Alkaline Phosphatase, subunit A"/>
    <property type="match status" value="2"/>
</dbReference>
<evidence type="ECO:0000313" key="6">
    <source>
        <dbReference type="EMBL" id="KAE7999221.1"/>
    </source>
</evidence>
<dbReference type="InterPro" id="IPR011047">
    <property type="entry name" value="Quinoprotein_ADH-like_sf"/>
</dbReference>
<organism evidence="6 7">
    <name type="scientific">Carpinus fangiana</name>
    <dbReference type="NCBI Taxonomy" id="176857"/>
    <lineage>
        <taxon>Eukaryota</taxon>
        <taxon>Viridiplantae</taxon>
        <taxon>Streptophyta</taxon>
        <taxon>Embryophyta</taxon>
        <taxon>Tracheophyta</taxon>
        <taxon>Spermatophyta</taxon>
        <taxon>Magnoliopsida</taxon>
        <taxon>eudicotyledons</taxon>
        <taxon>Gunneridae</taxon>
        <taxon>Pentapetalae</taxon>
        <taxon>rosids</taxon>
        <taxon>fabids</taxon>
        <taxon>Fagales</taxon>
        <taxon>Betulaceae</taxon>
        <taxon>Carpinus</taxon>
    </lineage>
</organism>
<dbReference type="OrthoDB" id="408177at2759"/>
<comment type="similarity">
    <text evidence="1">Belongs to the bacterial phospholipase C family.</text>
</comment>
<gene>
    <name evidence="6" type="ORF">FH972_003676</name>
</gene>